<evidence type="ECO:0000313" key="2">
    <source>
        <dbReference type="EMBL" id="REE03216.1"/>
    </source>
</evidence>
<proteinExistence type="predicted"/>
<organism evidence="2 3">
    <name type="scientific">Citricoccus muralis</name>
    <dbReference type="NCBI Taxonomy" id="169134"/>
    <lineage>
        <taxon>Bacteria</taxon>
        <taxon>Bacillati</taxon>
        <taxon>Actinomycetota</taxon>
        <taxon>Actinomycetes</taxon>
        <taxon>Micrococcales</taxon>
        <taxon>Micrococcaceae</taxon>
        <taxon>Citricoccus</taxon>
    </lineage>
</organism>
<reference evidence="2 3" key="1">
    <citation type="submission" date="2018-07" db="EMBL/GenBank/DDBJ databases">
        <title>Sequencing the genomes of 1000 actinobacteria strains.</title>
        <authorList>
            <person name="Klenk H.-P."/>
        </authorList>
    </citation>
    <scope>NUCLEOTIDE SEQUENCE [LARGE SCALE GENOMIC DNA]</scope>
    <source>
        <strain evidence="2 3">DSM 14442</strain>
    </source>
</reference>
<dbReference type="Proteomes" id="UP000256727">
    <property type="component" value="Unassembled WGS sequence"/>
</dbReference>
<evidence type="ECO:0000313" key="3">
    <source>
        <dbReference type="Proteomes" id="UP000256727"/>
    </source>
</evidence>
<dbReference type="EMBL" id="QREH01000001">
    <property type="protein sequence ID" value="REE03216.1"/>
    <property type="molecule type" value="Genomic_DNA"/>
</dbReference>
<accession>A0A3D9LC35</accession>
<dbReference type="PROSITE" id="PS51257">
    <property type="entry name" value="PROKAR_LIPOPROTEIN"/>
    <property type="match status" value="1"/>
</dbReference>
<comment type="caution">
    <text evidence="2">The sequence shown here is derived from an EMBL/GenBank/DDBJ whole genome shotgun (WGS) entry which is preliminary data.</text>
</comment>
<feature type="region of interest" description="Disordered" evidence="1">
    <location>
        <begin position="30"/>
        <end position="59"/>
    </location>
</feature>
<sequence length="183" mass="18613">MSVKVRSFPASGAVVVLMAGIVLTGCGSEAGQRATETPSPAATPSNTTSTNPESTQSSAVAAPVGSLDELFEAVDERFDCPGPSDGFSGEDHFFMVGGGEQLVGRRCGETIVMAWSEDQSLIQGARELLNSAVAPVPVAGTAEWFVADVTEAGEGGTGAPEHQAASKDLDRLAAELGADLTEG</sequence>
<keyword evidence="3" id="KW-1185">Reference proteome</keyword>
<gene>
    <name evidence="2" type="ORF">C8E99_1020</name>
</gene>
<evidence type="ECO:0000256" key="1">
    <source>
        <dbReference type="SAM" id="MobiDB-lite"/>
    </source>
</evidence>
<protein>
    <submittedName>
        <fullName evidence="2">Uncharacterized protein</fullName>
    </submittedName>
</protein>
<name>A0A3D9LC35_9MICC</name>
<dbReference type="AlphaFoldDB" id="A0A3D9LC35"/>
<feature type="compositionally biased region" description="Low complexity" evidence="1">
    <location>
        <begin position="35"/>
        <end position="55"/>
    </location>
</feature>